<keyword evidence="4 9" id="KW-0067">ATP-binding</keyword>
<dbReference type="GO" id="GO:0006437">
    <property type="term" value="P:tyrosyl-tRNA aminoacylation"/>
    <property type="evidence" value="ECO:0007669"/>
    <property type="project" value="UniProtKB-UniRule"/>
</dbReference>
<dbReference type="Gene3D" id="3.10.290.10">
    <property type="entry name" value="RNA-binding S4 domain"/>
    <property type="match status" value="1"/>
</dbReference>
<dbReference type="PATRIC" id="fig|1618744.3.peg.254"/>
<dbReference type="SUPFAM" id="SSF52374">
    <property type="entry name" value="Nucleotidylyl transferase"/>
    <property type="match status" value="1"/>
</dbReference>
<dbReference type="Proteomes" id="UP000034452">
    <property type="component" value="Unassembled WGS sequence"/>
</dbReference>
<dbReference type="Pfam" id="PF00579">
    <property type="entry name" value="tRNA-synt_1b"/>
    <property type="match status" value="1"/>
</dbReference>
<dbReference type="GO" id="GO:0003723">
    <property type="term" value="F:RNA binding"/>
    <property type="evidence" value="ECO:0007669"/>
    <property type="project" value="InterPro"/>
</dbReference>
<dbReference type="InterPro" id="IPR002307">
    <property type="entry name" value="Tyr-tRNA-ligase"/>
</dbReference>
<dbReference type="FunFam" id="1.10.240.10:FF:000006">
    <property type="entry name" value="Tyrosine--tRNA ligase"/>
    <property type="match status" value="1"/>
</dbReference>
<comment type="caution">
    <text evidence="10">The sequence shown here is derived from an EMBL/GenBank/DDBJ whole genome shotgun (WGS) entry which is preliminary data.</text>
</comment>
<sequence>MKVTTDEKKIDEVLNIGVEEIIEKEHLFNAMKSGRRLNIKFGIDPTMPDLHLGHSVPLRKLRAFQDLGHLAVLIIGDTTAMIGDPSGRSETRKLLSSTEVKKNMKNYLKQAEKILDIKNTKVVYNSKWLDKNMVTILELSKAGSVQQILHRSDFKKRIENDQDVTLLETLYPLLQGYDSVVVKADLEIGGTDQKFNLLTGRRVQRYFKVPEQDILTLPLLEGTDGVKKMSKSYGNYIALDEKPEDMYGKIMSLPDSLIIKYFNLCTNVSSEEVSEIKTEMELEKLNPKQAKMRLAHEIVKIYHGEKKAKEAEENFIKTFQKKEIPELIEEIKAGAGELLSEVLVKNKILSSKGEWRRLVLENAVHDLLKKKNITDVNLKISENLTLRIGKKRFVKIIVK</sequence>
<accession>A0A0G0T0C0</accession>
<dbReference type="InterPro" id="IPR014729">
    <property type="entry name" value="Rossmann-like_a/b/a_fold"/>
</dbReference>
<dbReference type="CDD" id="cd00805">
    <property type="entry name" value="TyrRS_core"/>
    <property type="match status" value="1"/>
</dbReference>
<evidence type="ECO:0000256" key="1">
    <source>
        <dbReference type="ARBA" id="ARBA00013160"/>
    </source>
</evidence>
<dbReference type="EC" id="6.1.1.1" evidence="1 8"/>
<evidence type="ECO:0000256" key="2">
    <source>
        <dbReference type="ARBA" id="ARBA00022598"/>
    </source>
</evidence>
<dbReference type="PANTHER" id="PTHR11766:SF1">
    <property type="entry name" value="TYROSINE--TRNA LIGASE"/>
    <property type="match status" value="1"/>
</dbReference>
<dbReference type="PRINTS" id="PR01040">
    <property type="entry name" value="TRNASYNTHTYR"/>
</dbReference>
<evidence type="ECO:0000256" key="7">
    <source>
        <dbReference type="ARBA" id="ARBA00048248"/>
    </source>
</evidence>
<evidence type="ECO:0000256" key="8">
    <source>
        <dbReference type="NCBIfam" id="TIGR00234"/>
    </source>
</evidence>
<dbReference type="InterPro" id="IPR002305">
    <property type="entry name" value="aa-tRNA-synth_Ic"/>
</dbReference>
<comment type="similarity">
    <text evidence="9">Belongs to the class-I aminoacyl-tRNA synthetase family.</text>
</comment>
<evidence type="ECO:0000256" key="9">
    <source>
        <dbReference type="RuleBase" id="RU363036"/>
    </source>
</evidence>
<dbReference type="EMBL" id="LBZL01000004">
    <property type="protein sequence ID" value="KKR70518.1"/>
    <property type="molecule type" value="Genomic_DNA"/>
</dbReference>
<evidence type="ECO:0000256" key="3">
    <source>
        <dbReference type="ARBA" id="ARBA00022741"/>
    </source>
</evidence>
<reference evidence="10 11" key="1">
    <citation type="journal article" date="2015" name="Nature">
        <title>rRNA introns, odd ribosomes, and small enigmatic genomes across a large radiation of phyla.</title>
        <authorList>
            <person name="Brown C.T."/>
            <person name="Hug L.A."/>
            <person name="Thomas B.C."/>
            <person name="Sharon I."/>
            <person name="Castelle C.J."/>
            <person name="Singh A."/>
            <person name="Wilkins M.J."/>
            <person name="Williams K.H."/>
            <person name="Banfield J.F."/>
        </authorList>
    </citation>
    <scope>NUCLEOTIDE SEQUENCE [LARGE SCALE GENOMIC DNA]</scope>
</reference>
<dbReference type="AlphaFoldDB" id="A0A0G0T0C0"/>
<dbReference type="NCBIfam" id="TIGR00234">
    <property type="entry name" value="tyrS"/>
    <property type="match status" value="1"/>
</dbReference>
<protein>
    <recommendedName>
        <fullName evidence="1 8">Tyrosine--tRNA ligase</fullName>
        <ecNumber evidence="1 8">6.1.1.1</ecNumber>
    </recommendedName>
</protein>
<dbReference type="GO" id="GO:0004831">
    <property type="term" value="F:tyrosine-tRNA ligase activity"/>
    <property type="evidence" value="ECO:0007669"/>
    <property type="project" value="UniProtKB-UniRule"/>
</dbReference>
<evidence type="ECO:0000256" key="6">
    <source>
        <dbReference type="ARBA" id="ARBA00023146"/>
    </source>
</evidence>
<keyword evidence="3 9" id="KW-0547">Nucleotide-binding</keyword>
<evidence type="ECO:0000256" key="4">
    <source>
        <dbReference type="ARBA" id="ARBA00022840"/>
    </source>
</evidence>
<name>A0A0G0T0C0_9BACT</name>
<evidence type="ECO:0000313" key="11">
    <source>
        <dbReference type="Proteomes" id="UP000034452"/>
    </source>
</evidence>
<dbReference type="Gene3D" id="1.10.240.10">
    <property type="entry name" value="Tyrosyl-Transfer RNA Synthetase"/>
    <property type="match status" value="1"/>
</dbReference>
<dbReference type="Gene3D" id="3.40.50.620">
    <property type="entry name" value="HUPs"/>
    <property type="match status" value="1"/>
</dbReference>
<keyword evidence="2 9" id="KW-0436">Ligase</keyword>
<dbReference type="PANTHER" id="PTHR11766">
    <property type="entry name" value="TYROSYL-TRNA SYNTHETASE"/>
    <property type="match status" value="1"/>
</dbReference>
<dbReference type="GO" id="GO:0005524">
    <property type="term" value="F:ATP binding"/>
    <property type="evidence" value="ECO:0007669"/>
    <property type="project" value="UniProtKB-KW"/>
</dbReference>
<keyword evidence="5 9" id="KW-0648">Protein biosynthesis</keyword>
<dbReference type="InterPro" id="IPR024088">
    <property type="entry name" value="Tyr-tRNA-ligase_bac-type"/>
</dbReference>
<dbReference type="SUPFAM" id="SSF55174">
    <property type="entry name" value="Alpha-L RNA-binding motif"/>
    <property type="match status" value="1"/>
</dbReference>
<evidence type="ECO:0000313" key="10">
    <source>
        <dbReference type="EMBL" id="KKR70518.1"/>
    </source>
</evidence>
<comment type="catalytic activity">
    <reaction evidence="7">
        <text>tRNA(Tyr) + L-tyrosine + ATP = L-tyrosyl-tRNA(Tyr) + AMP + diphosphate + H(+)</text>
        <dbReference type="Rhea" id="RHEA:10220"/>
        <dbReference type="Rhea" id="RHEA-COMP:9706"/>
        <dbReference type="Rhea" id="RHEA-COMP:9707"/>
        <dbReference type="ChEBI" id="CHEBI:15378"/>
        <dbReference type="ChEBI" id="CHEBI:30616"/>
        <dbReference type="ChEBI" id="CHEBI:33019"/>
        <dbReference type="ChEBI" id="CHEBI:58315"/>
        <dbReference type="ChEBI" id="CHEBI:78442"/>
        <dbReference type="ChEBI" id="CHEBI:78536"/>
        <dbReference type="ChEBI" id="CHEBI:456215"/>
        <dbReference type="EC" id="6.1.1.1"/>
    </reaction>
</comment>
<proteinExistence type="inferred from homology"/>
<keyword evidence="6 9" id="KW-0030">Aminoacyl-tRNA synthetase</keyword>
<dbReference type="GO" id="GO:0005829">
    <property type="term" value="C:cytosol"/>
    <property type="evidence" value="ECO:0007669"/>
    <property type="project" value="TreeGrafter"/>
</dbReference>
<organism evidence="10 11">
    <name type="scientific">Candidatus Nomurabacteria bacterium GW2011_GWB1_40_7</name>
    <dbReference type="NCBI Taxonomy" id="1618744"/>
    <lineage>
        <taxon>Bacteria</taxon>
        <taxon>Candidatus Nomuraibacteriota</taxon>
    </lineage>
</organism>
<evidence type="ECO:0000256" key="5">
    <source>
        <dbReference type="ARBA" id="ARBA00022917"/>
    </source>
</evidence>
<dbReference type="InterPro" id="IPR036986">
    <property type="entry name" value="S4_RNA-bd_sf"/>
</dbReference>
<gene>
    <name evidence="10" type="ORF">UU13_C0004G0014</name>
</gene>